<evidence type="ECO:0000256" key="2">
    <source>
        <dbReference type="ARBA" id="ARBA00022737"/>
    </source>
</evidence>
<evidence type="ECO:0000313" key="3">
    <source>
        <dbReference type="EMBL" id="CAI9913720.1"/>
    </source>
</evidence>
<dbReference type="Proteomes" id="UP001642409">
    <property type="component" value="Unassembled WGS sequence"/>
</dbReference>
<dbReference type="Gene3D" id="2.20.110.10">
    <property type="entry name" value="Histone H3 K4-specific methyltransferase SET7/9 N-terminal domain"/>
    <property type="match status" value="2"/>
</dbReference>
<keyword evidence="1" id="KW-0433">Leucine-rich repeat</keyword>
<dbReference type="InterPro" id="IPR025875">
    <property type="entry name" value="Leu-rich_rpt_4"/>
</dbReference>
<dbReference type="InterPro" id="IPR001611">
    <property type="entry name" value="Leu-rich_rpt"/>
</dbReference>
<organism evidence="3">
    <name type="scientific">Hexamita inflata</name>
    <dbReference type="NCBI Taxonomy" id="28002"/>
    <lineage>
        <taxon>Eukaryota</taxon>
        <taxon>Metamonada</taxon>
        <taxon>Diplomonadida</taxon>
        <taxon>Hexamitidae</taxon>
        <taxon>Hexamitinae</taxon>
        <taxon>Hexamita</taxon>
    </lineage>
</organism>
<dbReference type="Gene3D" id="3.80.10.10">
    <property type="entry name" value="Ribonuclease Inhibitor"/>
    <property type="match status" value="1"/>
</dbReference>
<dbReference type="InterPro" id="IPR003409">
    <property type="entry name" value="MORN"/>
</dbReference>
<keyword evidence="2" id="KW-0677">Repeat</keyword>
<accession>A0AA86TC19</accession>
<dbReference type="Pfam" id="PF02493">
    <property type="entry name" value="MORN"/>
    <property type="match status" value="5"/>
</dbReference>
<evidence type="ECO:0000256" key="1">
    <source>
        <dbReference type="ARBA" id="ARBA00022614"/>
    </source>
</evidence>
<reference evidence="3" key="1">
    <citation type="submission" date="2023-06" db="EMBL/GenBank/DDBJ databases">
        <authorList>
            <person name="Kurt Z."/>
        </authorList>
    </citation>
    <scope>NUCLEOTIDE SEQUENCE</scope>
</reference>
<dbReference type="EMBL" id="CATOUU010000032">
    <property type="protein sequence ID" value="CAI9913720.1"/>
    <property type="molecule type" value="Genomic_DNA"/>
</dbReference>
<dbReference type="SUPFAM" id="SSF82185">
    <property type="entry name" value="Histone H3 K4-specific methyltransferase SET7/9 N-terminal domain"/>
    <property type="match status" value="2"/>
</dbReference>
<dbReference type="PROSITE" id="PS51450">
    <property type="entry name" value="LRR"/>
    <property type="match status" value="2"/>
</dbReference>
<proteinExistence type="predicted"/>
<dbReference type="Pfam" id="PF12799">
    <property type="entry name" value="LRR_4"/>
    <property type="match status" value="1"/>
</dbReference>
<dbReference type="InterPro" id="IPR032675">
    <property type="entry name" value="LRR_dom_sf"/>
</dbReference>
<gene>
    <name evidence="3" type="ORF">HINF_LOCUS1365</name>
    <name evidence="4" type="ORF">HINF_LOCUS62576</name>
</gene>
<dbReference type="PANTHER" id="PTHR43215">
    <property type="entry name" value="RADIAL SPOKE HEAD 1 HOMOLOG"/>
    <property type="match status" value="1"/>
</dbReference>
<evidence type="ECO:0000313" key="4">
    <source>
        <dbReference type="EMBL" id="CAL6085214.1"/>
    </source>
</evidence>
<dbReference type="SMART" id="SM00698">
    <property type="entry name" value="MORN"/>
    <property type="match status" value="5"/>
</dbReference>
<dbReference type="EMBL" id="CAXDID020000384">
    <property type="protein sequence ID" value="CAL6085214.1"/>
    <property type="molecule type" value="Genomic_DNA"/>
</dbReference>
<comment type="caution">
    <text evidence="3">The sequence shown here is derived from an EMBL/GenBank/DDBJ whole genome shotgun (WGS) entry which is preliminary data.</text>
</comment>
<evidence type="ECO:0000313" key="5">
    <source>
        <dbReference type="Proteomes" id="UP001642409"/>
    </source>
</evidence>
<dbReference type="PANTHER" id="PTHR43215:SF14">
    <property type="entry name" value="RADIAL SPOKE HEAD 1 HOMOLOG"/>
    <property type="match status" value="1"/>
</dbReference>
<protein>
    <submittedName>
        <fullName evidence="3">Leucine rich repeats and MORN repeat-containing protein</fullName>
    </submittedName>
    <submittedName>
        <fullName evidence="4">Leucine_rich repeats and MORN repeat-containing protein</fullName>
    </submittedName>
</protein>
<reference evidence="4 5" key="2">
    <citation type="submission" date="2024-07" db="EMBL/GenBank/DDBJ databases">
        <authorList>
            <person name="Akdeniz Z."/>
        </authorList>
    </citation>
    <scope>NUCLEOTIDE SEQUENCE [LARGE SCALE GENOMIC DNA]</scope>
</reference>
<keyword evidence="5" id="KW-1185">Reference proteome</keyword>
<dbReference type="AlphaFoldDB" id="A0AA86TC19"/>
<name>A0AA86TC19_9EUKA</name>
<sequence length="347" mass="39609">MQDQQTQNLIQLIQTLDQQKLQIWDLHGQSMQNLDDLQQVEPYVIQLNLSLNSLQSLHLIPFFTNLQHLDISCNKLTQIDNLIIPNLKKLNCAQNFISDLQFISNLPELRILHIQYNKLTNINQLEPLKHSRLEELTLHDLTISPGYNYLPNTVIFSPEIAEFLLELPKTVINKRFNQLPKHIKELFGQAQIHIKQENVEYEGQGQMMYPHGLGKLQMQDISYEGDFLAGRKHGNGIEQGQGYQFKGQFKDGVISGQGIIKQPNLTYEGEFKSNQRSGKGVCLYADGSFYEGDFVNNQRAGKGTYYDTDGSTFVGDWKNDVANGFGKFVDEKGAISEGVWKDNEKVE</sequence>
<dbReference type="SUPFAM" id="SSF52058">
    <property type="entry name" value="L domain-like"/>
    <property type="match status" value="1"/>
</dbReference>